<dbReference type="Gene3D" id="2.60.40.1080">
    <property type="match status" value="1"/>
</dbReference>
<sequence length="108" mass="11256">MAKFDLYKGASKVQSSVDSPIVISDLIPGTQYDDYSVSYAGSEGKTAVSFKTEAQADVPVTGVTVSPKTIAMKIGETKQVAGVISPESATNKGMTYLSENEAIVTVAS</sequence>
<accession>A0A069CX65</accession>
<dbReference type="SUPFAM" id="SSF49373">
    <property type="entry name" value="Invasin/intimin cell-adhesion fragments"/>
    <property type="match status" value="1"/>
</dbReference>
<organism evidence="2 3">
    <name type="scientific">Weissella oryzae (strain DSM 25784 / JCM 18191 / LMG 30913 / SG25)</name>
    <dbReference type="NCBI Taxonomy" id="1329250"/>
    <lineage>
        <taxon>Bacteria</taxon>
        <taxon>Bacillati</taxon>
        <taxon>Bacillota</taxon>
        <taxon>Bacilli</taxon>
        <taxon>Lactobacillales</taxon>
        <taxon>Lactobacillaceae</taxon>
        <taxon>Weissella</taxon>
    </lineage>
</organism>
<name>A0A069CX65_WEIOS</name>
<dbReference type="AlphaFoldDB" id="A0A069CX65"/>
<feature type="domain" description="BIG2" evidence="1">
    <location>
        <begin position="59"/>
        <end position="106"/>
    </location>
</feature>
<protein>
    <submittedName>
        <fullName evidence="2">Ig domain protein group 2 domain protein</fullName>
    </submittedName>
</protein>
<feature type="non-terminal residue" evidence="2">
    <location>
        <position position="108"/>
    </location>
</feature>
<reference evidence="3" key="1">
    <citation type="journal article" date="2014" name="Genome Announc.">
        <title>Draft genome sequence of Weissella oryzae SG25T, isolated from fermented rice grains.</title>
        <authorList>
            <person name="Tanizawa Y."/>
            <person name="Fujisawa T."/>
            <person name="Mochizuki T."/>
            <person name="Kaminuma E."/>
            <person name="Suzuki Y."/>
            <person name="Nakamura Y."/>
            <person name="Tohno M."/>
        </authorList>
    </citation>
    <scope>NUCLEOTIDE SEQUENCE [LARGE SCALE GENOMIC DNA]</scope>
    <source>
        <strain evidence="3">DSM 25784 / JCM 18191 / LMG 30913 / SG25</strain>
    </source>
</reference>
<dbReference type="RefSeq" id="WP_045477217.1">
    <property type="nucleotide sequence ID" value="NZ_DF820504.1"/>
</dbReference>
<keyword evidence="3" id="KW-1185">Reference proteome</keyword>
<evidence type="ECO:0000313" key="3">
    <source>
        <dbReference type="Proteomes" id="UP000030643"/>
    </source>
</evidence>
<evidence type="ECO:0000313" key="2">
    <source>
        <dbReference type="EMBL" id="GAK31972.1"/>
    </source>
</evidence>
<dbReference type="InterPro" id="IPR008964">
    <property type="entry name" value="Invasin/intimin_cell_adhesion"/>
</dbReference>
<dbReference type="InterPro" id="IPR003343">
    <property type="entry name" value="Big_2"/>
</dbReference>
<evidence type="ECO:0000259" key="1">
    <source>
        <dbReference type="Pfam" id="PF02368"/>
    </source>
</evidence>
<dbReference type="Pfam" id="PF02368">
    <property type="entry name" value="Big_2"/>
    <property type="match status" value="1"/>
</dbReference>
<dbReference type="Proteomes" id="UP000030643">
    <property type="component" value="Unassembled WGS sequence"/>
</dbReference>
<dbReference type="EMBL" id="DF820504">
    <property type="protein sequence ID" value="GAK31972.1"/>
    <property type="molecule type" value="Genomic_DNA"/>
</dbReference>
<proteinExistence type="predicted"/>
<gene>
    <name evidence="2" type="ORF">WOSG25_210290</name>
</gene>